<evidence type="ECO:0000313" key="6">
    <source>
        <dbReference type="Proteomes" id="UP000321790"/>
    </source>
</evidence>
<keyword evidence="6" id="KW-1185">Reference proteome</keyword>
<proteinExistence type="inferred from homology"/>
<comment type="caution">
    <text evidence="5">The sequence shown here is derived from an EMBL/GenBank/DDBJ whole genome shotgun (WGS) entry which is preliminary data.</text>
</comment>
<evidence type="ECO:0000259" key="4">
    <source>
        <dbReference type="Pfam" id="PF01420"/>
    </source>
</evidence>
<dbReference type="InterPro" id="IPR052021">
    <property type="entry name" value="Type-I_RS_S_subunit"/>
</dbReference>
<reference evidence="6" key="1">
    <citation type="submission" date="2019-08" db="EMBL/GenBank/DDBJ databases">
        <title>Seonamhaeicola sediminis sp. nov., isolated from marine sediment.</title>
        <authorList>
            <person name="Cao W.R."/>
        </authorList>
    </citation>
    <scope>NUCLEOTIDE SEQUENCE [LARGE SCALE GENOMIC DNA]</scope>
    <source>
        <strain evidence="6">Gy8</strain>
    </source>
</reference>
<organism evidence="5 6">
    <name type="scientific">Seonamhaeicola algicola</name>
    <dbReference type="NCBI Taxonomy" id="1719036"/>
    <lineage>
        <taxon>Bacteria</taxon>
        <taxon>Pseudomonadati</taxon>
        <taxon>Bacteroidota</taxon>
        <taxon>Flavobacteriia</taxon>
        <taxon>Flavobacteriales</taxon>
        <taxon>Flavobacteriaceae</taxon>
    </lineage>
</organism>
<dbReference type="EMBL" id="VOSC01000007">
    <property type="protein sequence ID" value="TXE13967.1"/>
    <property type="molecule type" value="Genomic_DNA"/>
</dbReference>
<dbReference type="Gene3D" id="3.90.220.20">
    <property type="entry name" value="DNA methylase specificity domains"/>
    <property type="match status" value="1"/>
</dbReference>
<keyword evidence="3" id="KW-0238">DNA-binding</keyword>
<dbReference type="CDD" id="cd17262">
    <property type="entry name" value="RMtype1_S_Aco12261I-TRD2-CR2"/>
    <property type="match status" value="1"/>
</dbReference>
<comment type="similarity">
    <text evidence="1">Belongs to the type-I restriction system S methylase family.</text>
</comment>
<name>A0A5C7B0K6_9FLAO</name>
<gene>
    <name evidence="5" type="ORF">FUA26_01845</name>
</gene>
<evidence type="ECO:0000256" key="1">
    <source>
        <dbReference type="ARBA" id="ARBA00010923"/>
    </source>
</evidence>
<feature type="domain" description="Type I restriction modification DNA specificity" evidence="4">
    <location>
        <begin position="28"/>
        <end position="189"/>
    </location>
</feature>
<evidence type="ECO:0000256" key="3">
    <source>
        <dbReference type="ARBA" id="ARBA00023125"/>
    </source>
</evidence>
<evidence type="ECO:0000313" key="5">
    <source>
        <dbReference type="EMBL" id="TXE13967.1"/>
    </source>
</evidence>
<dbReference type="PANTHER" id="PTHR30408:SF12">
    <property type="entry name" value="TYPE I RESTRICTION ENZYME MJAVIII SPECIFICITY SUBUNIT"/>
    <property type="match status" value="1"/>
</dbReference>
<dbReference type="InterPro" id="IPR000055">
    <property type="entry name" value="Restrct_endonuc_typeI_TRD"/>
</dbReference>
<sequence length="221" mass="25262">MALYKHWFVDFGPFQDGEFIDSELGPIPKGWEVKRLDDLADILNSKRIPLSTRERSTRKGKFPYYGASGIIDFVDDYLFDGEYVIISEDGENLRSRKTPIAFSAVGKFWVNNHAHIVRGKMRGINKLLISHMAQLDMNPFLTGAVQPKLNKQNLLSIGISFPEDVSIIEELLDEFHSYSSKQISNELENQSLTQLRDTLLPKLISGEVRLKEFKEQIESVL</sequence>
<dbReference type="GO" id="GO:0003677">
    <property type="term" value="F:DNA binding"/>
    <property type="evidence" value="ECO:0007669"/>
    <property type="project" value="UniProtKB-KW"/>
</dbReference>
<accession>A0A5C7B0K6</accession>
<protein>
    <recommendedName>
        <fullName evidence="4">Type I restriction modification DNA specificity domain-containing protein</fullName>
    </recommendedName>
</protein>
<dbReference type="Proteomes" id="UP000321790">
    <property type="component" value="Unassembled WGS sequence"/>
</dbReference>
<evidence type="ECO:0000256" key="2">
    <source>
        <dbReference type="ARBA" id="ARBA00022747"/>
    </source>
</evidence>
<dbReference type="Pfam" id="PF01420">
    <property type="entry name" value="Methylase_S"/>
    <property type="match status" value="1"/>
</dbReference>
<dbReference type="PANTHER" id="PTHR30408">
    <property type="entry name" value="TYPE-1 RESTRICTION ENZYME ECOKI SPECIFICITY PROTEIN"/>
    <property type="match status" value="1"/>
</dbReference>
<dbReference type="AlphaFoldDB" id="A0A5C7B0K6"/>
<dbReference type="OrthoDB" id="9816225at2"/>
<keyword evidence="2" id="KW-0680">Restriction system</keyword>
<dbReference type="GO" id="GO:0009307">
    <property type="term" value="P:DNA restriction-modification system"/>
    <property type="evidence" value="ECO:0007669"/>
    <property type="project" value="UniProtKB-KW"/>
</dbReference>
<dbReference type="SUPFAM" id="SSF116734">
    <property type="entry name" value="DNA methylase specificity domain"/>
    <property type="match status" value="1"/>
</dbReference>
<dbReference type="InterPro" id="IPR044946">
    <property type="entry name" value="Restrct_endonuc_typeI_TRD_sf"/>
</dbReference>